<protein>
    <recommendedName>
        <fullName evidence="3">Uracil DNA glycosylase superfamily protein</fullName>
    </recommendedName>
</protein>
<dbReference type="Proteomes" id="UP000182737">
    <property type="component" value="Unassembled WGS sequence"/>
</dbReference>
<dbReference type="EMBL" id="FORI01000001">
    <property type="protein sequence ID" value="SFI42769.1"/>
    <property type="molecule type" value="Genomic_DNA"/>
</dbReference>
<name>A0A1I3I4H4_9SPIR</name>
<accession>A0A1I3I4H4</accession>
<sequence>MTEAQWKYFVDFKEDLKRKIAEWTAAAPQLTELQKEAAKLANNPEYSFETPVVYNRALDEVTPEDEIKLIVIGDNPGKDEQLSKNNRYLVGQAGKIAEGYFRRNPELGVDFRKNVIILNKTPVHSAKTAQLKTIAKLGGSEIADLIQKSQIWMAEKTAALHAALGTELWLVGYSELKDKGIFCAYRDTLKASCTKEAWERVYVFQHFSMNRFSIDLGDYIKAAKKENAPLESNIHELGVLHRNEIF</sequence>
<evidence type="ECO:0008006" key="3">
    <source>
        <dbReference type="Google" id="ProtNLM"/>
    </source>
</evidence>
<keyword evidence="2" id="KW-1185">Reference proteome</keyword>
<proteinExistence type="predicted"/>
<dbReference type="AlphaFoldDB" id="A0A1I3I4H4"/>
<dbReference type="RefSeq" id="WP_074929901.1">
    <property type="nucleotide sequence ID" value="NZ_FORI01000001.1"/>
</dbReference>
<organism evidence="1 2">
    <name type="scientific">Treponema bryantii</name>
    <dbReference type="NCBI Taxonomy" id="163"/>
    <lineage>
        <taxon>Bacteria</taxon>
        <taxon>Pseudomonadati</taxon>
        <taxon>Spirochaetota</taxon>
        <taxon>Spirochaetia</taxon>
        <taxon>Spirochaetales</taxon>
        <taxon>Treponemataceae</taxon>
        <taxon>Treponema</taxon>
    </lineage>
</organism>
<reference evidence="2" key="1">
    <citation type="submission" date="2016-10" db="EMBL/GenBank/DDBJ databases">
        <authorList>
            <person name="Varghese N."/>
            <person name="Submissions S."/>
        </authorList>
    </citation>
    <scope>NUCLEOTIDE SEQUENCE [LARGE SCALE GENOMIC DNA]</scope>
    <source>
        <strain evidence="2">XBD1002</strain>
    </source>
</reference>
<dbReference type="OrthoDB" id="357352at2"/>
<evidence type="ECO:0000313" key="1">
    <source>
        <dbReference type="EMBL" id="SFI42769.1"/>
    </source>
</evidence>
<evidence type="ECO:0000313" key="2">
    <source>
        <dbReference type="Proteomes" id="UP000182737"/>
    </source>
</evidence>
<gene>
    <name evidence="1" type="ORF">SAMN04487775_101313</name>
</gene>